<organism evidence="39 40">
    <name type="scientific">Canis lupus familiaris</name>
    <name type="common">Dog</name>
    <name type="synonym">Canis familiaris</name>
    <dbReference type="NCBI Taxonomy" id="9615"/>
    <lineage>
        <taxon>Eukaryota</taxon>
        <taxon>Metazoa</taxon>
        <taxon>Chordata</taxon>
        <taxon>Craniata</taxon>
        <taxon>Vertebrata</taxon>
        <taxon>Euteleostomi</taxon>
        <taxon>Mammalia</taxon>
        <taxon>Eutheria</taxon>
        <taxon>Laurasiatheria</taxon>
        <taxon>Carnivora</taxon>
        <taxon>Caniformia</taxon>
        <taxon>Canidae</taxon>
        <taxon>Canis</taxon>
    </lineage>
</organism>
<dbReference type="PANTHER" id="PTHR43410">
    <property type="entry name" value="NITRIC OXIDE SYNTHASE OXYGENASE"/>
    <property type="match status" value="1"/>
</dbReference>
<evidence type="ECO:0000256" key="18">
    <source>
        <dbReference type="ARBA" id="ARBA00022827"/>
    </source>
</evidence>
<evidence type="ECO:0000256" key="24">
    <source>
        <dbReference type="ARBA" id="ARBA00023004"/>
    </source>
</evidence>
<evidence type="ECO:0000313" key="39">
    <source>
        <dbReference type="Ensembl" id="ENSCAFP00000006983.3"/>
    </source>
</evidence>
<dbReference type="PROSITE" id="PS51384">
    <property type="entry name" value="FAD_FR"/>
    <property type="match status" value="1"/>
</dbReference>
<sequence length="1438" mass="157441">MGGGGSRKLGLGGEGYPNARFKDKGSLHPCWTCIPESSKALNGGGTKTLSCRQSGEGEHLEGPTRYLWSLGVWESFPDTDTVFTSHPTPQSKANKGTVEVLHSGQTSHKDLSDSDCPRGQLHPYPLPPTAPPHTHTHPCSGAPPPGLQEHLASHLSVLVLRAEPRRPAPHPLGGHGAEALEPPSLPCSCPIVYGAGAGQGPALENPLPPPSPLPKEKAWAPLTQSARTGARLNMGNLKSVGQEPGPPCGLGLGLGLGLCGKQGPASPTSEPSRAPALAPPPSPPPAPDHSSPPLTRPPDGPKFPRVKNWEVGSITYDTLSAQSQQDGPCTPRRCLGSLVFPRKLQSRPSQNPAPPEQLLSQARDFINQYYSSIKRSGSQAHEQRLQEVEAEVAATGTYQLRESELVFGAKQAWRNAPRCVGRIQWGKLQVFDARDCSSAQEMFTYICNHIKYATNRGNLRSAITVFPQRASGRGDFRIWNSQLVRYAGYRQQDGSVRGDPANVEITELCIQHGWTPGNGRFDVLPLLLQAPDEPPELFALPPELVLEVPLEHPTLEWFAALGLRWYALPAVSNMLLEIGGLEFPAAPFSGWYMSTEIGTRNLCDPHRYNILEDVAVCMDLDTRTTSSLWKDKAAVEINLAVLHSYQLAKVTIVDHHAATASFMKHLENEQKARGGCPADWAWIVPPISGSLTPVFHQEMVNYVLSPAFRYQTDPWKGSASKGAGVTRKKTFKEVANAVKISASLMGTVMAKRVKATILYGSETGRAQSYAQQLGRLFRKAFDPRVLCMDEYDVVSLEHETLVLVVTSTFGNGDPPENGESFAAALMEMSGPYNSSPRPEQHKSYKIRFNSVSCSDPLVSSWRRKRKESSNTDSAGALGTLRFCVFGLGSRAYPHFCAFARAVDTRLEELGGERLLQLGQGDELCGQEEAFRGWAQAAFQASCETFCVGEDAKAAARDIFSPKRTWKRQRYRLSAQAEGLQLLPGLIHVHRRKMVQATVLAVENLQSSKSTRATILVRLDTGSQEALQYQPGDHIGICPPNRPGLVEALLSRVEDPPPPGEPVAVEQLEKGSPGGPPPSWVRDPRLPPCTLRQALTFFLDITSPPSPQLLRLLSTLAEESSEQQELESLSQDPRRYEEWKWFRCPTLLEVLEQFPSVALPAPLLLTQLPLLQPRYYSVSSAPSAHPGEIHLTVAVLAYRTQDGLGPLHYGVCSTWLSQLKAGDPVPCFIRGAPSFRLPPDPSLPCILVGPGTGIAPFRGFWQERLHDIDSKGLQPAPMTLVFGCRCSQLDHLYRDEVQDAQQRGVFGRVLTAFSREPDSPKTYVQDILRTELAAEVHRVLCLERGHMFVCGDVTMATSVLQTVQRILATEGDMELDEAGDVIGVLRDQQRYHEDIFGLTLRTQEVTSRIRTQSFSLQERHLRGAVPWALDPPGPDTAGP</sequence>
<dbReference type="PRINTS" id="PR00371">
    <property type="entry name" value="FPNCR"/>
</dbReference>
<comment type="similarity">
    <text evidence="9">Belongs to the NOS family.</text>
</comment>
<dbReference type="FunFam" id="3.40.50.360:FF:000003">
    <property type="entry name" value="Nitric oxide synthase"/>
    <property type="match status" value="1"/>
</dbReference>
<evidence type="ECO:0000256" key="3">
    <source>
        <dbReference type="ARBA" id="ARBA00001970"/>
    </source>
</evidence>
<evidence type="ECO:0000256" key="33">
    <source>
        <dbReference type="ARBA" id="ARBA00049814"/>
    </source>
</evidence>
<dbReference type="PROSITE" id="PS60001">
    <property type="entry name" value="NOS"/>
    <property type="match status" value="1"/>
</dbReference>
<keyword evidence="26" id="KW-0472">Membrane</keyword>
<evidence type="ECO:0000256" key="10">
    <source>
        <dbReference type="ARBA" id="ARBA00012989"/>
    </source>
</evidence>
<dbReference type="Gene3D" id="2.40.30.10">
    <property type="entry name" value="Translation factors"/>
    <property type="match status" value="1"/>
</dbReference>
<evidence type="ECO:0000256" key="8">
    <source>
        <dbReference type="ARBA" id="ARBA00004555"/>
    </source>
</evidence>
<dbReference type="Gene3D" id="3.40.50.360">
    <property type="match status" value="1"/>
</dbReference>
<dbReference type="InterPro" id="IPR023173">
    <property type="entry name" value="NADPH_Cyt_P450_Rdtase_alpha"/>
</dbReference>
<evidence type="ECO:0000256" key="28">
    <source>
        <dbReference type="ARBA" id="ARBA00029794"/>
    </source>
</evidence>
<feature type="domain" description="FAD-binding FR-type" evidence="38">
    <location>
        <begin position="991"/>
        <end position="1237"/>
    </location>
</feature>
<dbReference type="InterPro" id="IPR001433">
    <property type="entry name" value="OxRdtase_FAD/NAD-bd"/>
</dbReference>
<dbReference type="Pfam" id="PF00258">
    <property type="entry name" value="Flavodoxin_1"/>
    <property type="match status" value="1"/>
</dbReference>
<dbReference type="Gene3D" id="3.90.1230.10">
    <property type="entry name" value="Nitric Oxide Synthase, Chain A, domain 3"/>
    <property type="match status" value="1"/>
</dbReference>
<dbReference type="Gene3D" id="3.40.50.80">
    <property type="entry name" value="Nucleotide-binding domain of ferredoxin-NADP reductase (FNR) module"/>
    <property type="match status" value="1"/>
</dbReference>
<keyword evidence="25" id="KW-0333">Golgi apparatus</keyword>
<dbReference type="InterPro" id="IPR044944">
    <property type="entry name" value="NOS_dom_3"/>
</dbReference>
<dbReference type="GO" id="GO:0006809">
    <property type="term" value="P:nitric oxide biosynthetic process"/>
    <property type="evidence" value="ECO:0007669"/>
    <property type="project" value="InterPro"/>
</dbReference>
<evidence type="ECO:0000256" key="36">
    <source>
        <dbReference type="SAM" id="MobiDB-lite"/>
    </source>
</evidence>
<dbReference type="SUPFAM" id="SSF52218">
    <property type="entry name" value="Flavoproteins"/>
    <property type="match status" value="1"/>
</dbReference>
<evidence type="ECO:0000256" key="16">
    <source>
        <dbReference type="ARBA" id="ARBA00022643"/>
    </source>
</evidence>
<feature type="compositionally biased region" description="Basic and acidic residues" evidence="36">
    <location>
        <begin position="107"/>
        <end position="116"/>
    </location>
</feature>
<evidence type="ECO:0000256" key="30">
    <source>
        <dbReference type="ARBA" id="ARBA00049679"/>
    </source>
</evidence>
<dbReference type="GO" id="GO:0004517">
    <property type="term" value="F:nitric-oxide synthase activity"/>
    <property type="evidence" value="ECO:0007669"/>
    <property type="project" value="UniProtKB-EC"/>
</dbReference>
<dbReference type="GO" id="GO:0010181">
    <property type="term" value="F:FMN binding"/>
    <property type="evidence" value="ECO:0007669"/>
    <property type="project" value="InterPro"/>
</dbReference>
<name>A0A8P0N7H0_CANLF</name>
<evidence type="ECO:0000256" key="9">
    <source>
        <dbReference type="ARBA" id="ARBA00006267"/>
    </source>
</evidence>
<keyword evidence="27" id="KW-0206">Cytoskeleton</keyword>
<evidence type="ECO:0000256" key="31">
    <source>
        <dbReference type="ARBA" id="ARBA00049764"/>
    </source>
</evidence>
<dbReference type="GO" id="GO:0005516">
    <property type="term" value="F:calmodulin binding"/>
    <property type="evidence" value="ECO:0007669"/>
    <property type="project" value="UniProtKB-KW"/>
</dbReference>
<keyword evidence="21" id="KW-0521">NADP</keyword>
<keyword evidence="15" id="KW-0285">Flavoprotein</keyword>
<evidence type="ECO:0000256" key="15">
    <source>
        <dbReference type="ARBA" id="ARBA00022630"/>
    </source>
</evidence>
<dbReference type="InterPro" id="IPR001094">
    <property type="entry name" value="Flavdoxin-like"/>
</dbReference>
<keyword evidence="17" id="KW-0479">Metal-binding</keyword>
<evidence type="ECO:0000256" key="7">
    <source>
        <dbReference type="ARBA" id="ARBA00004345"/>
    </source>
</evidence>
<comment type="cofactor">
    <cofactor evidence="1">
        <name>FMN</name>
        <dbReference type="ChEBI" id="CHEBI:58210"/>
    </cofactor>
</comment>
<feature type="compositionally biased region" description="Pro residues" evidence="36">
    <location>
        <begin position="277"/>
        <end position="287"/>
    </location>
</feature>
<evidence type="ECO:0000256" key="5">
    <source>
        <dbReference type="ARBA" id="ARBA00004236"/>
    </source>
</evidence>
<dbReference type="InterPro" id="IPR044943">
    <property type="entry name" value="NOS_dom_1"/>
</dbReference>
<evidence type="ECO:0000256" key="14">
    <source>
        <dbReference type="ARBA" id="ARBA00022617"/>
    </source>
</evidence>
<dbReference type="SUPFAM" id="SSF52343">
    <property type="entry name" value="Ferredoxin reductase-like, C-terminal NADP-linked domain"/>
    <property type="match status" value="1"/>
</dbReference>
<dbReference type="Gene3D" id="1.20.990.10">
    <property type="entry name" value="NADPH-cytochrome p450 Reductase, Chain A, domain 3"/>
    <property type="match status" value="1"/>
</dbReference>
<evidence type="ECO:0000256" key="25">
    <source>
        <dbReference type="ARBA" id="ARBA00023034"/>
    </source>
</evidence>
<keyword evidence="11" id="KW-1003">Cell membrane</keyword>
<comment type="subunit">
    <text evidence="30">Homodimer. Interacts with NOSIP and NOSTRIN. Interacts with HSP90AB1. Forms a complex with ASL, ASS1 and SLC7A1; the complex regulates cell-autonomous L-arginine synthesis and citrulline recycling while channeling extracellular L-arginine to nitric oxide synthesis pathway.</text>
</comment>
<evidence type="ECO:0000256" key="17">
    <source>
        <dbReference type="ARBA" id="ARBA00022723"/>
    </source>
</evidence>
<dbReference type="Pfam" id="PF00667">
    <property type="entry name" value="FAD_binding_1"/>
    <property type="match status" value="1"/>
</dbReference>
<dbReference type="FunFam" id="3.90.440.10:FF:000001">
    <property type="entry name" value="Endothelial nitric oxide synthase"/>
    <property type="match status" value="1"/>
</dbReference>
<evidence type="ECO:0000313" key="40">
    <source>
        <dbReference type="Proteomes" id="UP000002254"/>
    </source>
</evidence>
<evidence type="ECO:0000256" key="19">
    <source>
        <dbReference type="ARBA" id="ARBA00022833"/>
    </source>
</evidence>
<dbReference type="Ensembl" id="ENSCAFT00000007542.3">
    <property type="protein sequence ID" value="ENSCAFP00000006983.3"/>
    <property type="gene ID" value="ENSCAFG00000004687.6"/>
</dbReference>
<dbReference type="PANTHER" id="PTHR43410:SF1">
    <property type="entry name" value="NITRIC OXIDE SYNTHASE"/>
    <property type="match status" value="1"/>
</dbReference>
<dbReference type="CDD" id="cd00795">
    <property type="entry name" value="NOS_oxygenase_euk"/>
    <property type="match status" value="1"/>
</dbReference>
<keyword evidence="12" id="KW-0963">Cytoplasm</keyword>
<keyword evidence="18" id="KW-0274">FAD</keyword>
<evidence type="ECO:0000256" key="6">
    <source>
        <dbReference type="ARBA" id="ARBA00004245"/>
    </source>
</evidence>
<dbReference type="GO" id="GO:0005856">
    <property type="term" value="C:cytoskeleton"/>
    <property type="evidence" value="ECO:0007669"/>
    <property type="project" value="UniProtKB-SubCell"/>
</dbReference>
<dbReference type="FunFam" id="3.40.50.80:FF:000003">
    <property type="entry name" value="Nitric oxide synthase"/>
    <property type="match status" value="1"/>
</dbReference>
<dbReference type="Gene3D" id="3.90.440.10">
    <property type="entry name" value="Nitric Oxide Synthase,Heme Domain,Chain A domain 2"/>
    <property type="match status" value="1"/>
</dbReference>
<feature type="region of interest" description="Disordered" evidence="36">
    <location>
        <begin position="261"/>
        <end position="306"/>
    </location>
</feature>
<dbReference type="InterPro" id="IPR003097">
    <property type="entry name" value="CysJ-like_FAD-binding"/>
</dbReference>
<evidence type="ECO:0000256" key="22">
    <source>
        <dbReference type="ARBA" id="ARBA00022860"/>
    </source>
</evidence>
<comment type="function">
    <text evidence="35">Produces nitric oxide (NO) which is implicated in vascular smooth muscle relaxation through a cGMP-mediated signal transduction pathway. NO mediates vascular endothelial growth factor (VEGF)-induced angiogenesis in coronary vessels and promotes blood clotting through the activation of platelets.</text>
</comment>
<dbReference type="EC" id="1.14.13.39" evidence="10"/>
<evidence type="ECO:0000256" key="23">
    <source>
        <dbReference type="ARBA" id="ARBA00023002"/>
    </source>
</evidence>
<dbReference type="SUPFAM" id="SSF56512">
    <property type="entry name" value="Nitric oxide (NO) synthase oxygenase domain"/>
    <property type="match status" value="1"/>
</dbReference>
<dbReference type="GO" id="GO:0046872">
    <property type="term" value="F:metal ion binding"/>
    <property type="evidence" value="ECO:0007669"/>
    <property type="project" value="UniProtKB-KW"/>
</dbReference>
<dbReference type="FunFam" id="1.20.990.10:FF:000005">
    <property type="entry name" value="Nitric oxide synthase"/>
    <property type="match status" value="1"/>
</dbReference>
<evidence type="ECO:0000256" key="13">
    <source>
        <dbReference type="ARBA" id="ARBA00022553"/>
    </source>
</evidence>
<dbReference type="PROSITE" id="PS50902">
    <property type="entry name" value="FLAVODOXIN_LIKE"/>
    <property type="match status" value="1"/>
</dbReference>
<reference evidence="39" key="2">
    <citation type="submission" date="2025-08" db="UniProtKB">
        <authorList>
            <consortium name="Ensembl"/>
        </authorList>
    </citation>
    <scope>IDENTIFICATION</scope>
</reference>
<comment type="cofactor">
    <cofactor evidence="3">
        <name>heme b</name>
        <dbReference type="ChEBI" id="CHEBI:60344"/>
    </cofactor>
</comment>
<keyword evidence="14" id="KW-0349">Heme</keyword>
<accession>A0A8P0N7H0</accession>
<evidence type="ECO:0000256" key="29">
    <source>
        <dbReference type="ARBA" id="ARBA00047419"/>
    </source>
</evidence>
<protein>
    <recommendedName>
        <fullName evidence="31">Nitric oxide synthase 3</fullName>
        <ecNumber evidence="10">1.14.13.39</ecNumber>
    </recommendedName>
    <alternativeName>
        <fullName evidence="28">Constitutive NOS</fullName>
    </alternativeName>
    <alternativeName>
        <fullName evidence="34">EC-NOS</fullName>
    </alternativeName>
    <alternativeName>
        <fullName evidence="32">NOS type III</fullName>
    </alternativeName>
    <alternativeName>
        <fullName evidence="33">Nitric oxide synthase, endothelial</fullName>
    </alternativeName>
</protein>
<dbReference type="Pfam" id="PF00175">
    <property type="entry name" value="NAD_binding_1"/>
    <property type="match status" value="1"/>
</dbReference>
<keyword evidence="24" id="KW-0408">Iron</keyword>
<keyword evidence="23" id="KW-0560">Oxidoreductase</keyword>
<dbReference type="InterPro" id="IPR017927">
    <property type="entry name" value="FAD-bd_FR_type"/>
</dbReference>
<dbReference type="InterPro" id="IPR036119">
    <property type="entry name" value="NOS_N_sf"/>
</dbReference>
<evidence type="ECO:0000256" key="26">
    <source>
        <dbReference type="ARBA" id="ARBA00023136"/>
    </source>
</evidence>
<evidence type="ECO:0000256" key="34">
    <source>
        <dbReference type="ARBA" id="ARBA00049818"/>
    </source>
</evidence>
<evidence type="ECO:0000256" key="20">
    <source>
        <dbReference type="ARBA" id="ARBA00022837"/>
    </source>
</evidence>
<gene>
    <name evidence="39" type="primary">NOS3</name>
</gene>
<keyword evidence="22" id="KW-0112">Calmodulin-binding</keyword>
<dbReference type="Proteomes" id="UP000002254">
    <property type="component" value="Chromosome 16"/>
</dbReference>
<evidence type="ECO:0000256" key="4">
    <source>
        <dbReference type="ARBA" id="ARBA00001974"/>
    </source>
</evidence>
<keyword evidence="19" id="KW-0862">Zinc</keyword>
<keyword evidence="20" id="KW-0106">Calcium</keyword>
<dbReference type="InterPro" id="IPR008254">
    <property type="entry name" value="Flavodoxin/NO_synth"/>
</dbReference>
<dbReference type="InterPro" id="IPR017938">
    <property type="entry name" value="Riboflavin_synthase-like_b-brl"/>
</dbReference>
<dbReference type="FunCoup" id="A0A8P0N7H0">
    <property type="interactions" value="24"/>
</dbReference>
<comment type="cofactor">
    <cofactor evidence="2">
        <name>(6R)-L-erythro-5,6,7,8-tetrahydrobiopterin</name>
        <dbReference type="ChEBI" id="CHEBI:59560"/>
    </cofactor>
</comment>
<dbReference type="GO" id="GO:0005794">
    <property type="term" value="C:Golgi apparatus"/>
    <property type="evidence" value="ECO:0007669"/>
    <property type="project" value="UniProtKB-SubCell"/>
</dbReference>
<dbReference type="GO" id="GO:0005901">
    <property type="term" value="C:caveola"/>
    <property type="evidence" value="ECO:0007669"/>
    <property type="project" value="UniProtKB-SubCell"/>
</dbReference>
<comment type="catalytic activity">
    <reaction evidence="29">
        <text>2 L-arginine + 3 NADPH + 4 O2 + H(+) = 2 L-citrulline + 2 nitric oxide + 3 NADP(+) + 4 H2O</text>
        <dbReference type="Rhea" id="RHEA:19897"/>
        <dbReference type="ChEBI" id="CHEBI:15377"/>
        <dbReference type="ChEBI" id="CHEBI:15378"/>
        <dbReference type="ChEBI" id="CHEBI:15379"/>
        <dbReference type="ChEBI" id="CHEBI:16480"/>
        <dbReference type="ChEBI" id="CHEBI:32682"/>
        <dbReference type="ChEBI" id="CHEBI:57743"/>
        <dbReference type="ChEBI" id="CHEBI:57783"/>
        <dbReference type="ChEBI" id="CHEBI:58349"/>
        <dbReference type="EC" id="1.14.13.39"/>
    </reaction>
    <physiologicalReaction direction="left-to-right" evidence="29">
        <dbReference type="Rhea" id="RHEA:19898"/>
    </physiologicalReaction>
</comment>
<feature type="region of interest" description="Disordered" evidence="36">
    <location>
        <begin position="1052"/>
        <end position="1083"/>
    </location>
</feature>
<evidence type="ECO:0000256" key="21">
    <source>
        <dbReference type="ARBA" id="ARBA00022857"/>
    </source>
</evidence>
<proteinExistence type="inferred from homology"/>
<comment type="cofactor">
    <cofactor evidence="4">
        <name>FAD</name>
        <dbReference type="ChEBI" id="CHEBI:57692"/>
    </cofactor>
</comment>
<dbReference type="InterPro" id="IPR004030">
    <property type="entry name" value="NOS_N"/>
</dbReference>
<evidence type="ECO:0000259" key="38">
    <source>
        <dbReference type="PROSITE" id="PS51384"/>
    </source>
</evidence>
<reference evidence="39 40" key="1">
    <citation type="journal article" date="2005" name="Nature">
        <title>Genome sequence, comparative analysis and haplotype structure of the domestic dog.</title>
        <authorList>
            <consortium name="Broad Sequencing Platform"/>
            <person name="Lindblad-Toh K."/>
            <person name="Wade C.M."/>
            <person name="Mikkelsen T.S."/>
            <person name="Karlsson E.K."/>
            <person name="Jaffe D.B."/>
            <person name="Kamal M."/>
            <person name="Clamp M."/>
            <person name="Chang J.L."/>
            <person name="Kulbokas E.J. III"/>
            <person name="Zody M.C."/>
            <person name="Mauceli E."/>
            <person name="Xie X."/>
            <person name="Breen M."/>
            <person name="Wayne R.K."/>
            <person name="Ostrander E.A."/>
            <person name="Ponting C.P."/>
            <person name="Galibert F."/>
            <person name="Smith D.R."/>
            <person name="DeJong P.J."/>
            <person name="Kirkness E."/>
            <person name="Alvarez P."/>
            <person name="Biagi T."/>
            <person name="Brockman W."/>
            <person name="Butler J."/>
            <person name="Chin C.W."/>
            <person name="Cook A."/>
            <person name="Cuff J."/>
            <person name="Daly M.J."/>
            <person name="DeCaprio D."/>
            <person name="Gnerre S."/>
            <person name="Grabherr M."/>
            <person name="Kellis M."/>
            <person name="Kleber M."/>
            <person name="Bardeleben C."/>
            <person name="Goodstadt L."/>
            <person name="Heger A."/>
            <person name="Hitte C."/>
            <person name="Kim L."/>
            <person name="Koepfli K.P."/>
            <person name="Parker H.G."/>
            <person name="Pollinger J.P."/>
            <person name="Searle S.M."/>
            <person name="Sutter N.B."/>
            <person name="Thomas R."/>
            <person name="Webber C."/>
            <person name="Baldwin J."/>
            <person name="Abebe A."/>
            <person name="Abouelleil A."/>
            <person name="Aftuck L."/>
            <person name="Ait-Zahra M."/>
            <person name="Aldredge T."/>
            <person name="Allen N."/>
            <person name="An P."/>
            <person name="Anderson S."/>
            <person name="Antoine C."/>
            <person name="Arachchi H."/>
            <person name="Aslam A."/>
            <person name="Ayotte L."/>
            <person name="Bachantsang P."/>
            <person name="Barry A."/>
            <person name="Bayul T."/>
            <person name="Benamara M."/>
            <person name="Berlin A."/>
            <person name="Bessette D."/>
            <person name="Blitshteyn B."/>
            <person name="Bloom T."/>
            <person name="Blye J."/>
            <person name="Boguslavskiy L."/>
            <person name="Bonnet C."/>
            <person name="Boukhgalter B."/>
            <person name="Brown A."/>
            <person name="Cahill P."/>
            <person name="Calixte N."/>
            <person name="Camarata J."/>
            <person name="Cheshatsang Y."/>
            <person name="Chu J."/>
            <person name="Citroen M."/>
            <person name="Collymore A."/>
            <person name="Cooke P."/>
            <person name="Dawoe T."/>
            <person name="Daza R."/>
            <person name="Decktor K."/>
            <person name="DeGray S."/>
            <person name="Dhargay N."/>
            <person name="Dooley K."/>
            <person name="Dooley K."/>
            <person name="Dorje P."/>
            <person name="Dorjee K."/>
            <person name="Dorris L."/>
            <person name="Duffey N."/>
            <person name="Dupes A."/>
            <person name="Egbiremolen O."/>
            <person name="Elong R."/>
            <person name="Falk J."/>
            <person name="Farina A."/>
            <person name="Faro S."/>
            <person name="Ferguson D."/>
            <person name="Ferreira P."/>
            <person name="Fisher S."/>
            <person name="FitzGerald M."/>
            <person name="Foley K."/>
            <person name="Foley C."/>
            <person name="Franke A."/>
            <person name="Friedrich D."/>
            <person name="Gage D."/>
            <person name="Garber M."/>
            <person name="Gearin G."/>
            <person name="Giannoukos G."/>
            <person name="Goode T."/>
            <person name="Goyette A."/>
            <person name="Graham J."/>
            <person name="Grandbois E."/>
            <person name="Gyaltsen K."/>
            <person name="Hafez N."/>
            <person name="Hagopian D."/>
            <person name="Hagos B."/>
            <person name="Hall J."/>
            <person name="Healy C."/>
            <person name="Hegarty R."/>
            <person name="Honan T."/>
            <person name="Horn A."/>
            <person name="Houde N."/>
            <person name="Hughes L."/>
            <person name="Hunnicutt L."/>
            <person name="Husby M."/>
            <person name="Jester B."/>
            <person name="Jones C."/>
            <person name="Kamat A."/>
            <person name="Kanga B."/>
            <person name="Kells C."/>
            <person name="Khazanovich D."/>
            <person name="Kieu A.C."/>
            <person name="Kisner P."/>
            <person name="Kumar M."/>
            <person name="Lance K."/>
            <person name="Landers T."/>
            <person name="Lara M."/>
            <person name="Lee W."/>
            <person name="Leger J.P."/>
            <person name="Lennon N."/>
            <person name="Leuper L."/>
            <person name="LeVine S."/>
            <person name="Liu J."/>
            <person name="Liu X."/>
            <person name="Lokyitsang Y."/>
            <person name="Lokyitsang T."/>
            <person name="Lui A."/>
            <person name="Macdonald J."/>
            <person name="Major J."/>
            <person name="Marabella R."/>
            <person name="Maru K."/>
            <person name="Matthews C."/>
            <person name="McDonough S."/>
            <person name="Mehta T."/>
            <person name="Meldrim J."/>
            <person name="Melnikov A."/>
            <person name="Meneus L."/>
            <person name="Mihalev A."/>
            <person name="Mihova T."/>
            <person name="Miller K."/>
            <person name="Mittelman R."/>
            <person name="Mlenga V."/>
            <person name="Mulrain L."/>
            <person name="Munson G."/>
            <person name="Navidi A."/>
            <person name="Naylor J."/>
            <person name="Nguyen T."/>
            <person name="Nguyen N."/>
            <person name="Nguyen C."/>
            <person name="Nguyen T."/>
            <person name="Nicol R."/>
            <person name="Norbu N."/>
            <person name="Norbu C."/>
            <person name="Novod N."/>
            <person name="Nyima T."/>
            <person name="Olandt P."/>
            <person name="O'Neill B."/>
            <person name="O'Neill K."/>
            <person name="Osman S."/>
            <person name="Oyono L."/>
            <person name="Patti C."/>
            <person name="Perrin D."/>
            <person name="Phunkhang P."/>
            <person name="Pierre F."/>
            <person name="Priest M."/>
            <person name="Rachupka A."/>
            <person name="Raghuraman S."/>
            <person name="Rameau R."/>
            <person name="Ray V."/>
            <person name="Raymond C."/>
            <person name="Rege F."/>
            <person name="Rise C."/>
            <person name="Rogers J."/>
            <person name="Rogov P."/>
            <person name="Sahalie J."/>
            <person name="Settipalli S."/>
            <person name="Sharpe T."/>
            <person name="Shea T."/>
            <person name="Sheehan M."/>
            <person name="Sherpa N."/>
            <person name="Shi J."/>
            <person name="Shih D."/>
            <person name="Sloan J."/>
            <person name="Smith C."/>
            <person name="Sparrow T."/>
            <person name="Stalker J."/>
            <person name="Stange-Thomann N."/>
            <person name="Stavropoulos S."/>
            <person name="Stone C."/>
            <person name="Stone S."/>
            <person name="Sykes S."/>
            <person name="Tchuinga P."/>
            <person name="Tenzing P."/>
            <person name="Tesfaye S."/>
            <person name="Thoulutsang D."/>
            <person name="Thoulutsang Y."/>
            <person name="Topham K."/>
            <person name="Topping I."/>
            <person name="Tsamla T."/>
            <person name="Vassiliev H."/>
            <person name="Venkataraman V."/>
            <person name="Vo A."/>
            <person name="Wangchuk T."/>
            <person name="Wangdi T."/>
            <person name="Weiand M."/>
            <person name="Wilkinson J."/>
            <person name="Wilson A."/>
            <person name="Yadav S."/>
            <person name="Yang S."/>
            <person name="Yang X."/>
            <person name="Young G."/>
            <person name="Yu Q."/>
            <person name="Zainoun J."/>
            <person name="Zembek L."/>
            <person name="Zimmer A."/>
            <person name="Lander E.S."/>
        </authorList>
    </citation>
    <scope>NUCLEOTIDE SEQUENCE [LARGE SCALE GENOMIC DNA]</scope>
    <source>
        <strain evidence="39">Boxer</strain>
    </source>
</reference>
<evidence type="ECO:0000256" key="35">
    <source>
        <dbReference type="ARBA" id="ARBA00053356"/>
    </source>
</evidence>
<keyword evidence="13" id="KW-0597">Phosphoprotein</keyword>
<feature type="region of interest" description="Disordered" evidence="36">
    <location>
        <begin position="83"/>
        <end position="148"/>
    </location>
</feature>
<evidence type="ECO:0000256" key="2">
    <source>
        <dbReference type="ARBA" id="ARBA00001950"/>
    </source>
</evidence>
<dbReference type="InterPro" id="IPR050607">
    <property type="entry name" value="NOS"/>
</dbReference>
<evidence type="ECO:0000256" key="1">
    <source>
        <dbReference type="ARBA" id="ARBA00001917"/>
    </source>
</evidence>
<dbReference type="InterPro" id="IPR039261">
    <property type="entry name" value="FNR_nucleotide-bd"/>
</dbReference>
<dbReference type="PRINTS" id="PR00369">
    <property type="entry name" value="FLAVODOXIN"/>
</dbReference>
<keyword evidence="16" id="KW-0288">FMN</keyword>
<dbReference type="SUPFAM" id="SSF63380">
    <property type="entry name" value="Riboflavin synthase domain-like"/>
    <property type="match status" value="1"/>
</dbReference>
<dbReference type="Gene3D" id="3.90.340.10">
    <property type="entry name" value="Nitric Oxide Synthase, Chain A, domain 1"/>
    <property type="match status" value="1"/>
</dbReference>
<evidence type="ECO:0000256" key="12">
    <source>
        <dbReference type="ARBA" id="ARBA00022490"/>
    </source>
</evidence>
<dbReference type="InterPro" id="IPR044940">
    <property type="entry name" value="NOS_dom_2"/>
</dbReference>
<evidence type="ECO:0000256" key="27">
    <source>
        <dbReference type="ARBA" id="ARBA00023212"/>
    </source>
</evidence>
<feature type="compositionally biased region" description="Polar residues" evidence="36">
    <location>
        <begin position="83"/>
        <end position="94"/>
    </location>
</feature>
<evidence type="ECO:0000256" key="32">
    <source>
        <dbReference type="ARBA" id="ARBA00049791"/>
    </source>
</evidence>
<evidence type="ECO:0000256" key="11">
    <source>
        <dbReference type="ARBA" id="ARBA00022475"/>
    </source>
</evidence>
<dbReference type="InterPro" id="IPR029039">
    <property type="entry name" value="Flavoprotein-like_sf"/>
</dbReference>
<evidence type="ECO:0000259" key="37">
    <source>
        <dbReference type="PROSITE" id="PS50902"/>
    </source>
</evidence>
<dbReference type="InterPro" id="IPR001709">
    <property type="entry name" value="Flavoprot_Pyr_Nucl_cyt_Rdtase"/>
</dbReference>
<feature type="domain" description="Flavodoxin-like" evidence="37">
    <location>
        <begin position="755"/>
        <end position="938"/>
    </location>
</feature>
<comment type="subcellular location">
    <subcellularLocation>
        <location evidence="5">Cell membrane</location>
    </subcellularLocation>
    <subcellularLocation>
        <location evidence="6">Cytoplasm</location>
        <location evidence="6">Cytoskeleton</location>
    </subcellularLocation>
    <subcellularLocation>
        <location evidence="8">Golgi apparatus</location>
    </subcellularLocation>
    <subcellularLocation>
        <location evidence="7">Membrane</location>
        <location evidence="7">Caveola</location>
    </subcellularLocation>
</comment>
<dbReference type="FunFam" id="3.90.1230.10:FF:000001">
    <property type="entry name" value="Nitric oxide synthase, brain"/>
    <property type="match status" value="1"/>
</dbReference>
<dbReference type="Pfam" id="PF02898">
    <property type="entry name" value="NO_synthase"/>
    <property type="match status" value="1"/>
</dbReference>